<name>A0A075JII4_9MICO</name>
<dbReference type="HOGENOM" id="CLU_1394342_0_0_11"/>
<dbReference type="EMBL" id="CP008889">
    <property type="protein sequence ID" value="AIF41625.1"/>
    <property type="molecule type" value="Genomic_DNA"/>
</dbReference>
<dbReference type="Proteomes" id="UP000027986">
    <property type="component" value="Chromosome"/>
</dbReference>
<evidence type="ECO:0000313" key="4">
    <source>
        <dbReference type="Proteomes" id="UP000027986"/>
    </source>
</evidence>
<evidence type="ECO:0000256" key="2">
    <source>
        <dbReference type="SAM" id="Phobius"/>
    </source>
</evidence>
<feature type="transmembrane region" description="Helical" evidence="2">
    <location>
        <begin position="131"/>
        <end position="148"/>
    </location>
</feature>
<keyword evidence="2" id="KW-0472">Membrane</keyword>
<dbReference type="KEGG" id="dni:HX89_12550"/>
<keyword evidence="2" id="KW-1133">Transmembrane helix</keyword>
<feature type="transmembrane region" description="Helical" evidence="2">
    <location>
        <begin position="73"/>
        <end position="93"/>
    </location>
</feature>
<accession>A0A075JII4</accession>
<reference evidence="3 4" key="1">
    <citation type="submission" date="2014-07" db="EMBL/GenBank/DDBJ databases">
        <title>Genome Sequencing of Dermacoccus nishinomiyaensis.</title>
        <authorList>
            <person name="Hong K.W."/>
            <person name="Chan K.G."/>
        </authorList>
    </citation>
    <scope>NUCLEOTIDE SEQUENCE [LARGE SCALE GENOMIC DNA]</scope>
    <source>
        <strain evidence="3 4">M25</strain>
    </source>
</reference>
<feature type="region of interest" description="Disordered" evidence="1">
    <location>
        <begin position="1"/>
        <end position="42"/>
    </location>
</feature>
<evidence type="ECO:0000313" key="3">
    <source>
        <dbReference type="EMBL" id="AIF41625.1"/>
    </source>
</evidence>
<organism evidence="3 4">
    <name type="scientific">Dermacoccus nishinomiyaensis</name>
    <dbReference type="NCBI Taxonomy" id="1274"/>
    <lineage>
        <taxon>Bacteria</taxon>
        <taxon>Bacillati</taxon>
        <taxon>Actinomycetota</taxon>
        <taxon>Actinomycetes</taxon>
        <taxon>Micrococcales</taxon>
        <taxon>Dermacoccaceae</taxon>
        <taxon>Dermacoccus</taxon>
    </lineage>
</organism>
<protein>
    <submittedName>
        <fullName evidence="3">Uncharacterized protein</fullName>
    </submittedName>
</protein>
<gene>
    <name evidence="3" type="ORF">HX89_12550</name>
</gene>
<dbReference type="eggNOG" id="COG1113">
    <property type="taxonomic scope" value="Bacteria"/>
</dbReference>
<feature type="transmembrane region" description="Helical" evidence="2">
    <location>
        <begin position="155"/>
        <end position="174"/>
    </location>
</feature>
<sequence>MASEPSRGSRGRSADAAAATLDHPQTPVAPGLSPPPGTISLETRHLAASGEGESNGPQQQRFRRRESRDINSVVVHLGVFYLGSILALSMLMATSAYSGSQSPFVTALGYRRAVARGDAHAVDFRLPGAPVTTWICIVSLVAVALYVMPDFSSANWYYTLVAGVLMLVGTNVGYEIGRRRLARNGLPDLGEGADD</sequence>
<keyword evidence="2" id="KW-0812">Transmembrane</keyword>
<keyword evidence="4" id="KW-1185">Reference proteome</keyword>
<proteinExistence type="predicted"/>
<evidence type="ECO:0000256" key="1">
    <source>
        <dbReference type="SAM" id="MobiDB-lite"/>
    </source>
</evidence>
<dbReference type="AlphaFoldDB" id="A0A075JII4"/>